<evidence type="ECO:0000313" key="2">
    <source>
        <dbReference type="Proteomes" id="UP001589890"/>
    </source>
</evidence>
<sequence>MFSILSPRTVDLAQAAGVLTEWFDVTTRAAMALLTEWSGQYDVPVEEVGRALLEVLQGCDTGCDPALVRQLENRLRVLPAELAAAGN</sequence>
<name>A0ABV6QGI9_9ACTN</name>
<evidence type="ECO:0000313" key="1">
    <source>
        <dbReference type="EMBL" id="MFC0623665.1"/>
    </source>
</evidence>
<dbReference type="EMBL" id="JBHLTC010000006">
    <property type="protein sequence ID" value="MFC0623665.1"/>
    <property type="molecule type" value="Genomic_DNA"/>
</dbReference>
<dbReference type="RefSeq" id="WP_380044366.1">
    <property type="nucleotide sequence ID" value="NZ_JBHLTC010000006.1"/>
</dbReference>
<keyword evidence="2" id="KW-1185">Reference proteome</keyword>
<comment type="caution">
    <text evidence="1">The sequence shown here is derived from an EMBL/GenBank/DDBJ whole genome shotgun (WGS) entry which is preliminary data.</text>
</comment>
<reference evidence="1 2" key="1">
    <citation type="submission" date="2024-09" db="EMBL/GenBank/DDBJ databases">
        <authorList>
            <person name="Sun Q."/>
            <person name="Mori K."/>
        </authorList>
    </citation>
    <scope>NUCLEOTIDE SEQUENCE [LARGE SCALE GENOMIC DNA]</scope>
    <source>
        <strain evidence="1 2">CGMCC 1.15906</strain>
    </source>
</reference>
<dbReference type="Proteomes" id="UP001589890">
    <property type="component" value="Unassembled WGS sequence"/>
</dbReference>
<protein>
    <submittedName>
        <fullName evidence="1">Uncharacterized protein</fullName>
    </submittedName>
</protein>
<proteinExistence type="predicted"/>
<gene>
    <name evidence="1" type="ORF">ACFFGN_06310</name>
</gene>
<accession>A0ABV6QGI9</accession>
<organism evidence="1 2">
    <name type="scientific">Kribbella deserti</name>
    <dbReference type="NCBI Taxonomy" id="1926257"/>
    <lineage>
        <taxon>Bacteria</taxon>
        <taxon>Bacillati</taxon>
        <taxon>Actinomycetota</taxon>
        <taxon>Actinomycetes</taxon>
        <taxon>Propionibacteriales</taxon>
        <taxon>Kribbellaceae</taxon>
        <taxon>Kribbella</taxon>
    </lineage>
</organism>